<keyword evidence="5" id="KW-1185">Reference proteome</keyword>
<organism evidence="4 5">
    <name type="scientific">Chitiniphilus shinanonensis</name>
    <dbReference type="NCBI Taxonomy" id="553088"/>
    <lineage>
        <taxon>Bacteria</taxon>
        <taxon>Pseudomonadati</taxon>
        <taxon>Pseudomonadota</taxon>
        <taxon>Betaproteobacteria</taxon>
        <taxon>Neisseriales</taxon>
        <taxon>Chitinibacteraceae</taxon>
        <taxon>Chitiniphilus</taxon>
    </lineage>
</organism>
<reference evidence="5" key="1">
    <citation type="journal article" date="2019" name="Int. J. Syst. Evol. Microbiol.">
        <title>The Global Catalogue of Microorganisms (GCM) 10K type strain sequencing project: providing services to taxonomists for standard genome sequencing and annotation.</title>
        <authorList>
            <consortium name="The Broad Institute Genomics Platform"/>
            <consortium name="The Broad Institute Genome Sequencing Center for Infectious Disease"/>
            <person name="Wu L."/>
            <person name="Ma J."/>
        </authorList>
    </citation>
    <scope>NUCLEOTIDE SEQUENCE [LARGE SCALE GENOMIC DNA]</scope>
    <source>
        <strain evidence="5">NBRC 104970</strain>
    </source>
</reference>
<dbReference type="PANTHER" id="PTHR37813">
    <property type="entry name" value="FELS-2 PROPHAGE PROTEIN"/>
    <property type="match status" value="1"/>
</dbReference>
<dbReference type="InterPro" id="IPR010090">
    <property type="entry name" value="Phage_tape_meas"/>
</dbReference>
<name>A0ABQ6BUC2_9NEIS</name>
<keyword evidence="2" id="KW-1133">Transmembrane helix</keyword>
<dbReference type="EMBL" id="BSOZ01000005">
    <property type="protein sequence ID" value="GLS03498.1"/>
    <property type="molecule type" value="Genomic_DNA"/>
</dbReference>
<dbReference type="Proteomes" id="UP001156836">
    <property type="component" value="Unassembled WGS sequence"/>
</dbReference>
<feature type="transmembrane region" description="Helical" evidence="2">
    <location>
        <begin position="457"/>
        <end position="476"/>
    </location>
</feature>
<evidence type="ECO:0000256" key="1">
    <source>
        <dbReference type="ARBA" id="ARBA00022612"/>
    </source>
</evidence>
<dbReference type="RefSeq" id="WP_018748810.1">
    <property type="nucleotide sequence ID" value="NZ_BSOZ01000005.1"/>
</dbReference>
<evidence type="ECO:0000313" key="5">
    <source>
        <dbReference type="Proteomes" id="UP001156836"/>
    </source>
</evidence>
<comment type="caution">
    <text evidence="4">The sequence shown here is derived from an EMBL/GenBank/DDBJ whole genome shotgun (WGS) entry which is preliminary data.</text>
</comment>
<feature type="transmembrane region" description="Helical" evidence="2">
    <location>
        <begin position="424"/>
        <end position="445"/>
    </location>
</feature>
<dbReference type="Pfam" id="PF10145">
    <property type="entry name" value="PhageMin_Tail"/>
    <property type="match status" value="1"/>
</dbReference>
<dbReference type="PANTHER" id="PTHR37813:SF1">
    <property type="entry name" value="FELS-2 PROPHAGE PROTEIN"/>
    <property type="match status" value="1"/>
</dbReference>
<evidence type="ECO:0000256" key="2">
    <source>
        <dbReference type="SAM" id="Phobius"/>
    </source>
</evidence>
<dbReference type="NCBIfam" id="TIGR01760">
    <property type="entry name" value="tape_meas_TP901"/>
    <property type="match status" value="1"/>
</dbReference>
<evidence type="ECO:0000313" key="4">
    <source>
        <dbReference type="EMBL" id="GLS03498.1"/>
    </source>
</evidence>
<gene>
    <name evidence="4" type="ORF">GCM10007860_06420</name>
</gene>
<sequence>MNEQQRKLHGARAQYDKSITQRNALLGAGASVGAAGAAIGAPVLKAVSEYATAEDAAMQLRVSLMGADGKAGAEFARINAMATELGNRLPGTTADFQNMMTMLVRQGIPVQNILGGVGKATAYIGVQLKMAPDAAAEFTAKLQDATRTTNDDMLALTDTIQRAYYLGVDPNNMLEAFKGLGPAMDLIKQKGLEGANALAPFVVMLDQAGMRGEASGNAMRKVISRGLDVDNVNKVLDGLKTEKGIDIQLDFTNGKGEFGGVPKMIAELSKLKHLDTVTRLQVLKDIYGDDKETNEALSKIIDKGQQGYDDVIHRMQDQASLQQRVNNQLGTLRNLWDATSGTMTNALVAWGEAIAPEVKAVTEWLGGVAEGVGTWARENPRLSSTLMKIAAILAVVLVVTGALMVAMAGVLGPMIIIRHGLAMLALNAGTGAGSLGILGSAFKWLGGIVATVGRAMLLNPIGLVITAIAVAAYLIYRYWAPIKQFFAGVWAWIDGVFDRYPILNRIFPFIGAARLIINNWEAIRQFFAGLWGEVARAFDGGIAGIGALLLNWSPLGLFHRAFAAVLAWFAIDIPAKFTDFGRMVVDGLVGGIVAKWDAAKAKPLKLVNQLPAGVRKVLRINSPSRVFATIGGWAMAGLTQGLGRGSGAPLGAMLDTARRLTTAGASIVIGATAGPAQADSAPLRLDTRPPLSARTGAGVSVAGDQVTIQISVGPGQYLAELRSMLAQLLDERDRTKAARMRSMLSDRD</sequence>
<keyword evidence="2" id="KW-0812">Transmembrane</keyword>
<feature type="transmembrane region" description="Helical" evidence="2">
    <location>
        <begin position="389"/>
        <end position="412"/>
    </location>
</feature>
<protein>
    <submittedName>
        <fullName evidence="4">Phage tail tape measure protein</fullName>
    </submittedName>
</protein>
<proteinExistence type="predicted"/>
<evidence type="ECO:0000259" key="3">
    <source>
        <dbReference type="Pfam" id="PF10145"/>
    </source>
</evidence>
<accession>A0ABQ6BUC2</accession>
<feature type="domain" description="Phage tail tape measure protein" evidence="3">
    <location>
        <begin position="80"/>
        <end position="288"/>
    </location>
</feature>
<keyword evidence="2" id="KW-0472">Membrane</keyword>
<keyword evidence="1" id="KW-1188">Viral release from host cell</keyword>